<organism evidence="2 3">
    <name type="scientific">Ceratosolen solmsi marchali</name>
    <dbReference type="NCBI Taxonomy" id="326594"/>
    <lineage>
        <taxon>Eukaryota</taxon>
        <taxon>Metazoa</taxon>
        <taxon>Ecdysozoa</taxon>
        <taxon>Arthropoda</taxon>
        <taxon>Hexapoda</taxon>
        <taxon>Insecta</taxon>
        <taxon>Pterygota</taxon>
        <taxon>Neoptera</taxon>
        <taxon>Endopterygota</taxon>
        <taxon>Hymenoptera</taxon>
        <taxon>Apocrita</taxon>
        <taxon>Proctotrupomorpha</taxon>
        <taxon>Chalcidoidea</taxon>
        <taxon>Agaonidae</taxon>
        <taxon>Agaoninae</taxon>
        <taxon>Ceratosolen</taxon>
    </lineage>
</organism>
<evidence type="ECO:0000313" key="2">
    <source>
        <dbReference type="Proteomes" id="UP000695007"/>
    </source>
</evidence>
<dbReference type="AlphaFoldDB" id="A0AAJ6YC80"/>
<feature type="compositionally biased region" description="Polar residues" evidence="1">
    <location>
        <begin position="17"/>
        <end position="43"/>
    </location>
</feature>
<evidence type="ECO:0000256" key="1">
    <source>
        <dbReference type="SAM" id="MobiDB-lite"/>
    </source>
</evidence>
<evidence type="ECO:0000313" key="3">
    <source>
        <dbReference type="RefSeq" id="XP_011494681.1"/>
    </source>
</evidence>
<proteinExistence type="predicted"/>
<gene>
    <name evidence="3" type="primary">LOC105359721</name>
</gene>
<dbReference type="Proteomes" id="UP000695007">
    <property type="component" value="Unplaced"/>
</dbReference>
<dbReference type="GeneID" id="105359721"/>
<feature type="region of interest" description="Disordered" evidence="1">
    <location>
        <begin position="121"/>
        <end position="174"/>
    </location>
</feature>
<accession>A0AAJ6YC80</accession>
<protein>
    <submittedName>
        <fullName evidence="3">Uncharacterized protein LOC105359721</fullName>
    </submittedName>
</protein>
<feature type="compositionally biased region" description="Basic and acidic residues" evidence="1">
    <location>
        <begin position="123"/>
        <end position="135"/>
    </location>
</feature>
<reference evidence="3" key="1">
    <citation type="submission" date="2025-08" db="UniProtKB">
        <authorList>
            <consortium name="RefSeq"/>
        </authorList>
    </citation>
    <scope>IDENTIFICATION</scope>
</reference>
<keyword evidence="2" id="KW-1185">Reference proteome</keyword>
<name>A0AAJ6YC80_9HYME</name>
<dbReference type="RefSeq" id="XP_011494681.1">
    <property type="nucleotide sequence ID" value="XM_011496379.1"/>
</dbReference>
<sequence>MNDSFLEDLDLVPKDPNLQSNTQLNNRYITTRKVLSSPSNVDQNAEPKHDKIISSSGVPKIKSKRLSRSQESCKLSGSELKPLSSTPKSDKNQGDENLMKPLEYQIRIDDMKMKQQNVKIISKSHESKSVTDHRRSGSSGSSSRYLDTSSKENTRPFTDSSSSKESGSQTEMKKDCNRGVSDILTKKSDILDKADPVIFLSAIKDLVSRYTEQETVKVLRAMQNLHINSQANLIKHLMHQTNELVKELNLYKNFDNVKVLIEENEKMREDIFLLRTRNEILQKKVDEMSLIKEENISLKLKIKELQE</sequence>
<feature type="compositionally biased region" description="Basic and acidic residues" evidence="1">
    <location>
        <begin position="88"/>
        <end position="98"/>
    </location>
</feature>
<feature type="region of interest" description="Disordered" evidence="1">
    <location>
        <begin position="1"/>
        <end position="99"/>
    </location>
</feature>
<feature type="compositionally biased region" description="Acidic residues" evidence="1">
    <location>
        <begin position="1"/>
        <end position="10"/>
    </location>
</feature>
<dbReference type="KEGG" id="csol:105359721"/>